<organism evidence="2 3">
    <name type="scientific">Parnassius mnemosyne</name>
    <name type="common">clouded apollo</name>
    <dbReference type="NCBI Taxonomy" id="213953"/>
    <lineage>
        <taxon>Eukaryota</taxon>
        <taxon>Metazoa</taxon>
        <taxon>Ecdysozoa</taxon>
        <taxon>Arthropoda</taxon>
        <taxon>Hexapoda</taxon>
        <taxon>Insecta</taxon>
        <taxon>Pterygota</taxon>
        <taxon>Neoptera</taxon>
        <taxon>Endopterygota</taxon>
        <taxon>Lepidoptera</taxon>
        <taxon>Glossata</taxon>
        <taxon>Ditrysia</taxon>
        <taxon>Papilionoidea</taxon>
        <taxon>Papilionidae</taxon>
        <taxon>Parnassiinae</taxon>
        <taxon>Parnassini</taxon>
        <taxon>Parnassius</taxon>
        <taxon>Driopa</taxon>
    </lineage>
</organism>
<evidence type="ECO:0000313" key="2">
    <source>
        <dbReference type="EMBL" id="CAK1603804.1"/>
    </source>
</evidence>
<name>A0AAV1MBM1_9NEOP</name>
<dbReference type="InterPro" id="IPR036691">
    <property type="entry name" value="Endo/exonu/phosph_ase_sf"/>
</dbReference>
<protein>
    <recommendedName>
        <fullName evidence="1">Endonuclease/exonuclease/phosphatase domain-containing protein</fullName>
    </recommendedName>
</protein>
<proteinExistence type="predicted"/>
<dbReference type="PANTHER" id="PTHR33395:SF22">
    <property type="entry name" value="REVERSE TRANSCRIPTASE DOMAIN-CONTAINING PROTEIN"/>
    <property type="match status" value="1"/>
</dbReference>
<sequence>MTETWLNRSVFDSEIFDDRYNVYRRDRESNGFHASKNDGGVLIAVPKQINSERLFSFESKCEDLWVCVEVENVQGKSERLYIFAVYIPPPVEKHIFEHFINNSSRVLESLDENIIVAGDFNLSSITWSLEPHGHLCAKYSNKYLQNLLTDFLSCNELNQLNQIKNSKNKMLDLVLSNINIVDIVSCPDPLTCVDPLHPPLVLSIDFTDPAPLVPNNTITKFCFHKADYENIRKDLNEIDWREILAECLCVDDMVAVFMT</sequence>
<dbReference type="GO" id="GO:0007508">
    <property type="term" value="P:larval heart development"/>
    <property type="evidence" value="ECO:0007669"/>
    <property type="project" value="TreeGrafter"/>
</dbReference>
<dbReference type="PANTHER" id="PTHR33395">
    <property type="entry name" value="TRANSCRIPTASE, PUTATIVE-RELATED-RELATED"/>
    <property type="match status" value="1"/>
</dbReference>
<dbReference type="GO" id="GO:0061343">
    <property type="term" value="P:cell adhesion involved in heart morphogenesis"/>
    <property type="evidence" value="ECO:0007669"/>
    <property type="project" value="TreeGrafter"/>
</dbReference>
<dbReference type="Gene3D" id="3.60.10.10">
    <property type="entry name" value="Endonuclease/exonuclease/phosphatase"/>
    <property type="match status" value="1"/>
</dbReference>
<accession>A0AAV1MBM1</accession>
<dbReference type="SUPFAM" id="SSF56219">
    <property type="entry name" value="DNase I-like"/>
    <property type="match status" value="1"/>
</dbReference>
<keyword evidence="3" id="KW-1185">Reference proteome</keyword>
<dbReference type="AlphaFoldDB" id="A0AAV1MBM1"/>
<dbReference type="GO" id="GO:0031012">
    <property type="term" value="C:extracellular matrix"/>
    <property type="evidence" value="ECO:0007669"/>
    <property type="project" value="TreeGrafter"/>
</dbReference>
<comment type="caution">
    <text evidence="2">The sequence shown here is derived from an EMBL/GenBank/DDBJ whole genome shotgun (WGS) entry which is preliminary data.</text>
</comment>
<evidence type="ECO:0000259" key="1">
    <source>
        <dbReference type="Pfam" id="PF14529"/>
    </source>
</evidence>
<gene>
    <name evidence="2" type="ORF">PARMNEM_LOCUS22110</name>
</gene>
<reference evidence="2 3" key="1">
    <citation type="submission" date="2023-11" db="EMBL/GenBank/DDBJ databases">
        <authorList>
            <person name="Hedman E."/>
            <person name="Englund M."/>
            <person name="Stromberg M."/>
            <person name="Nyberg Akerstrom W."/>
            <person name="Nylinder S."/>
            <person name="Jareborg N."/>
            <person name="Kallberg Y."/>
            <person name="Kronander E."/>
        </authorList>
    </citation>
    <scope>NUCLEOTIDE SEQUENCE [LARGE SCALE GENOMIC DNA]</scope>
</reference>
<dbReference type="Proteomes" id="UP001314205">
    <property type="component" value="Unassembled WGS sequence"/>
</dbReference>
<evidence type="ECO:0000313" key="3">
    <source>
        <dbReference type="Proteomes" id="UP001314205"/>
    </source>
</evidence>
<dbReference type="EMBL" id="CAVLGL010000159">
    <property type="protein sequence ID" value="CAK1603804.1"/>
    <property type="molecule type" value="Genomic_DNA"/>
</dbReference>
<dbReference type="InterPro" id="IPR005135">
    <property type="entry name" value="Endo/exonuclease/phosphatase"/>
</dbReference>
<feature type="domain" description="Endonuclease/exonuclease/phosphatase" evidence="1">
    <location>
        <begin position="80"/>
        <end position="183"/>
    </location>
</feature>
<dbReference type="Pfam" id="PF14529">
    <property type="entry name" value="Exo_endo_phos_2"/>
    <property type="match status" value="1"/>
</dbReference>
<dbReference type="GO" id="GO:0003824">
    <property type="term" value="F:catalytic activity"/>
    <property type="evidence" value="ECO:0007669"/>
    <property type="project" value="InterPro"/>
</dbReference>